<feature type="signal peptide" evidence="2">
    <location>
        <begin position="1"/>
        <end position="16"/>
    </location>
</feature>
<evidence type="ECO:0000256" key="1">
    <source>
        <dbReference type="SAM" id="Phobius"/>
    </source>
</evidence>
<accession>A0A6A6JP02</accession>
<organism evidence="3 4">
    <name type="scientific">Westerdykella ornata</name>
    <dbReference type="NCBI Taxonomy" id="318751"/>
    <lineage>
        <taxon>Eukaryota</taxon>
        <taxon>Fungi</taxon>
        <taxon>Dikarya</taxon>
        <taxon>Ascomycota</taxon>
        <taxon>Pezizomycotina</taxon>
        <taxon>Dothideomycetes</taxon>
        <taxon>Pleosporomycetidae</taxon>
        <taxon>Pleosporales</taxon>
        <taxon>Sporormiaceae</taxon>
        <taxon>Westerdykella</taxon>
    </lineage>
</organism>
<dbReference type="GeneID" id="54555508"/>
<keyword evidence="1" id="KW-1133">Transmembrane helix</keyword>
<evidence type="ECO:0000313" key="3">
    <source>
        <dbReference type="EMBL" id="KAF2278252.1"/>
    </source>
</evidence>
<feature type="transmembrane region" description="Helical" evidence="1">
    <location>
        <begin position="573"/>
        <end position="597"/>
    </location>
</feature>
<dbReference type="RefSeq" id="XP_033655791.1">
    <property type="nucleotide sequence ID" value="XM_033802333.1"/>
</dbReference>
<gene>
    <name evidence="3" type="ORF">EI97DRAFT_492768</name>
</gene>
<keyword evidence="4" id="KW-1185">Reference proteome</keyword>
<dbReference type="AlphaFoldDB" id="A0A6A6JP02"/>
<name>A0A6A6JP02_WESOR</name>
<dbReference type="OrthoDB" id="3061561at2759"/>
<keyword evidence="1" id="KW-0812">Transmembrane</keyword>
<evidence type="ECO:0000256" key="2">
    <source>
        <dbReference type="SAM" id="SignalP"/>
    </source>
</evidence>
<feature type="transmembrane region" description="Helical" evidence="1">
    <location>
        <begin position="500"/>
        <end position="521"/>
    </location>
</feature>
<feature type="chain" id="PRO_5025613933" evidence="2">
    <location>
        <begin position="17"/>
        <end position="633"/>
    </location>
</feature>
<protein>
    <submittedName>
        <fullName evidence="3">Uncharacterized protein</fullName>
    </submittedName>
</protein>
<keyword evidence="2" id="KW-0732">Signal</keyword>
<evidence type="ECO:0000313" key="4">
    <source>
        <dbReference type="Proteomes" id="UP000800097"/>
    </source>
</evidence>
<proteinExistence type="predicted"/>
<dbReference type="PANTHER" id="PTHR35043:SF7">
    <property type="entry name" value="TRANSCRIPTION FACTOR DOMAIN-CONTAINING PROTEIN"/>
    <property type="match status" value="1"/>
</dbReference>
<sequence length="633" mass="70740">MFFWFSFLHILSFVSALPAPSVSNQTDSTVGWVETPQVRGTFDLILACLTTLALCAWTAYHPNVHGSRKFWQQTAHRLLWMTIAVFIPEVVLYCASSQWWEARNLRKDINTLGDAAFYEEGKRDGQFLSRESCIACRRNGENNATSSAASSQYNLTTLFQEDGGSQRSSSLGTREKRKPWTMEQAFFAVSGGYAVDSSSFNPHPRLTFTVPGIRFLAQIGLLPDDPPEVVTDKSKADYAAKILVCLQAGWFFVQCIARLVQRLPLTLLEVHVLAHVLCAFAMYLLWIQKPYDVAAPILCKNEKILDLAALFSLALPEKGSGFTLDACPYNSFITHGQVHNAHAASEPYASHRYYFRGLIDFVGSPVKHEEPPSPPSVPPNEIESAHLERANRALRYLKSRDIHFAYSVQQPTYDPQPHPHAYRLVHPTPFVVSQRSNLQVEGVPGLQILGGEPAATPEDDESYETFCGVAVKTGAALSMLYGALHLAAWSAKFPTIYEQWAWRASGLVFAAMPVIGIPMSYVTDISVKASMTIDRIRWKEEDGEDQVGNEREETSSTHTGTAFRRFLLLFSLYLVWIVSNILGFLVSLPVFTCFLVYPIARVYVLAEAFAQLRAVDSKVYQTVEWSGFVPHIG</sequence>
<dbReference type="EMBL" id="ML986488">
    <property type="protein sequence ID" value="KAF2278252.1"/>
    <property type="molecule type" value="Genomic_DNA"/>
</dbReference>
<reference evidence="3" key="1">
    <citation type="journal article" date="2020" name="Stud. Mycol.">
        <title>101 Dothideomycetes genomes: a test case for predicting lifestyles and emergence of pathogens.</title>
        <authorList>
            <person name="Haridas S."/>
            <person name="Albert R."/>
            <person name="Binder M."/>
            <person name="Bloem J."/>
            <person name="Labutti K."/>
            <person name="Salamov A."/>
            <person name="Andreopoulos B."/>
            <person name="Baker S."/>
            <person name="Barry K."/>
            <person name="Bills G."/>
            <person name="Bluhm B."/>
            <person name="Cannon C."/>
            <person name="Castanera R."/>
            <person name="Culley D."/>
            <person name="Daum C."/>
            <person name="Ezra D."/>
            <person name="Gonzalez J."/>
            <person name="Henrissat B."/>
            <person name="Kuo A."/>
            <person name="Liang C."/>
            <person name="Lipzen A."/>
            <person name="Lutzoni F."/>
            <person name="Magnuson J."/>
            <person name="Mondo S."/>
            <person name="Nolan M."/>
            <person name="Ohm R."/>
            <person name="Pangilinan J."/>
            <person name="Park H.-J."/>
            <person name="Ramirez L."/>
            <person name="Alfaro M."/>
            <person name="Sun H."/>
            <person name="Tritt A."/>
            <person name="Yoshinaga Y."/>
            <person name="Zwiers L.-H."/>
            <person name="Turgeon B."/>
            <person name="Goodwin S."/>
            <person name="Spatafora J."/>
            <person name="Crous P."/>
            <person name="Grigoriev I."/>
        </authorList>
    </citation>
    <scope>NUCLEOTIDE SEQUENCE</scope>
    <source>
        <strain evidence="3">CBS 379.55</strain>
    </source>
</reference>
<dbReference type="PANTHER" id="PTHR35043">
    <property type="entry name" value="TRANSCRIPTION FACTOR DOMAIN-CONTAINING PROTEIN"/>
    <property type="match status" value="1"/>
</dbReference>
<keyword evidence="1" id="KW-0472">Membrane</keyword>
<dbReference type="Proteomes" id="UP000800097">
    <property type="component" value="Unassembled WGS sequence"/>
</dbReference>